<feature type="domain" description="DUF4246" evidence="1">
    <location>
        <begin position="134"/>
        <end position="581"/>
    </location>
</feature>
<comment type="caution">
    <text evidence="3">The sequence shown here is derived from an EMBL/GenBank/DDBJ whole genome shotgun (WGS) entry which is preliminary data.</text>
</comment>
<name>A0A1D2JIE3_PARBR</name>
<accession>A0A1D2JIE3</accession>
<evidence type="ECO:0000313" key="3">
    <source>
        <dbReference type="EMBL" id="ODH38143.1"/>
    </source>
</evidence>
<evidence type="ECO:0000313" key="4">
    <source>
        <dbReference type="Proteomes" id="UP000242814"/>
    </source>
</evidence>
<dbReference type="EMBL" id="LZYO01000081">
    <property type="protein sequence ID" value="ODH38143.1"/>
    <property type="molecule type" value="Genomic_DNA"/>
</dbReference>
<dbReference type="VEuPathDB" id="FungiDB:PABG_03955"/>
<evidence type="ECO:0000259" key="2">
    <source>
        <dbReference type="Pfam" id="PF21666"/>
    </source>
</evidence>
<dbReference type="Pfam" id="PF14033">
    <property type="entry name" value="DUF4246"/>
    <property type="match status" value="1"/>
</dbReference>
<evidence type="ECO:0000259" key="1">
    <source>
        <dbReference type="Pfam" id="PF14033"/>
    </source>
</evidence>
<dbReference type="Proteomes" id="UP000242814">
    <property type="component" value="Unassembled WGS sequence"/>
</dbReference>
<dbReference type="InterPro" id="IPR049192">
    <property type="entry name" value="DUF4246_C"/>
</dbReference>
<feature type="domain" description="DUF4246" evidence="2">
    <location>
        <begin position="24"/>
        <end position="124"/>
    </location>
</feature>
<protein>
    <submittedName>
        <fullName evidence="3">Uncharacterized protein</fullName>
    </submittedName>
</protein>
<dbReference type="PANTHER" id="PTHR33119">
    <property type="entry name" value="IFI3P"/>
    <property type="match status" value="1"/>
</dbReference>
<gene>
    <name evidence="3" type="ORF">ACO22_02557</name>
</gene>
<dbReference type="InterPro" id="IPR025340">
    <property type="entry name" value="DUF4246"/>
</dbReference>
<dbReference type="AlphaFoldDB" id="A0A1D2JIE3"/>
<reference evidence="3 4" key="1">
    <citation type="submission" date="2016-06" db="EMBL/GenBank/DDBJ databases">
        <authorList>
            <person name="Kjaerup R.B."/>
            <person name="Dalgaard T.S."/>
            <person name="Juul-Madsen H.R."/>
        </authorList>
    </citation>
    <scope>NUCLEOTIDE SEQUENCE [LARGE SCALE GENOMIC DNA]</scope>
    <source>
        <strain evidence="3 4">Pb300</strain>
    </source>
</reference>
<organism evidence="3 4">
    <name type="scientific">Paracoccidioides brasiliensis</name>
    <dbReference type="NCBI Taxonomy" id="121759"/>
    <lineage>
        <taxon>Eukaryota</taxon>
        <taxon>Fungi</taxon>
        <taxon>Dikarya</taxon>
        <taxon>Ascomycota</taxon>
        <taxon>Pezizomycotina</taxon>
        <taxon>Eurotiomycetes</taxon>
        <taxon>Eurotiomycetidae</taxon>
        <taxon>Onygenales</taxon>
        <taxon>Ajellomycetaceae</taxon>
        <taxon>Paracoccidioides</taxon>
    </lineage>
</organism>
<dbReference type="InterPro" id="IPR049207">
    <property type="entry name" value="DUF4246_N"/>
</dbReference>
<sequence length="646" mass="73715">MSEFDSPQVLDWEDDLPDNVCFRLPGFTLPLNWEPTPSGTPVSTPRASIDGRPSGLRILHIQGIPRGRFPSALSYQDALDDTLRYPALTIRENKMVHIMNEITDRLNWNVKVSDDGVVDKWHNEMMSGEYGISEAMAKWVINELRYKTRIFHEYGLVDVFNGGVVKSDTAVPTSVNQSLRTGVRKLEDVPENIKDYHPSTDKKVLALVHPSLFPLVYGRSRILKEKILRLDDCIPSSGLGETLPVPRSKYTVFDEKLDNHSGWAGKFWEDKIYSQKFQWLPCNVTFLDEKGSYLSLDPKDPSRVAATSVAPPCRITSYINNLHPNKHRDIYGTIEEVVSRAIPLWNRTLSSLSAEYTRRINYDICIKESSHRFPGQGGDAFKIPERSVTKSGYVLPEPRRFGPTMTPSLSPGSVDLKKQYGNTGFQVIVKLENIHLTPEKPKYDGVSWHVEGQLNEHICATALYYYDNHNITNSYISFRQQCDTNPHIKDTRGEDPNTFLPEIFGKQTFSSATQIPGNVQCSEGRLLTFPNTLQHRVEPFELVDKTRPGHCKILSLFLVDPHIRIISTANIPPQRRDWWTEHLESTGALKKLPKELVHMVFGSDINFPFSIEEAKRLRVELMSEMAARATEQDSHFRYREFSVVKR</sequence>
<proteinExistence type="predicted"/>
<dbReference type="VEuPathDB" id="FungiDB:PADG_07419"/>
<dbReference type="Pfam" id="PF21666">
    <property type="entry name" value="DUF4246_N"/>
    <property type="match status" value="1"/>
</dbReference>
<dbReference type="PANTHER" id="PTHR33119:SF1">
    <property type="entry name" value="FE2OG DIOXYGENASE DOMAIN-CONTAINING PROTEIN"/>
    <property type="match status" value="1"/>
</dbReference>